<feature type="transmembrane region" description="Helical" evidence="6">
    <location>
        <begin position="224"/>
        <end position="244"/>
    </location>
</feature>
<evidence type="ECO:0000313" key="8">
    <source>
        <dbReference type="EMBL" id="KAK1850784.1"/>
    </source>
</evidence>
<keyword evidence="2 6" id="KW-0812">Transmembrane</keyword>
<evidence type="ECO:0000256" key="3">
    <source>
        <dbReference type="ARBA" id="ARBA00022989"/>
    </source>
</evidence>
<dbReference type="InterPro" id="IPR037185">
    <property type="entry name" value="EmrE-like"/>
</dbReference>
<dbReference type="GO" id="GO:0016020">
    <property type="term" value="C:membrane"/>
    <property type="evidence" value="ECO:0007669"/>
    <property type="project" value="UniProtKB-SubCell"/>
</dbReference>
<protein>
    <submittedName>
        <fullName evidence="8">Integral membrane protein duf6</fullName>
    </submittedName>
</protein>
<feature type="domain" description="EamA" evidence="7">
    <location>
        <begin position="17"/>
        <end position="151"/>
    </location>
</feature>
<feature type="transmembrane region" description="Helical" evidence="6">
    <location>
        <begin position="85"/>
        <end position="104"/>
    </location>
</feature>
<dbReference type="Pfam" id="PF00892">
    <property type="entry name" value="EamA"/>
    <property type="match status" value="2"/>
</dbReference>
<dbReference type="PANTHER" id="PTHR22911:SF6">
    <property type="entry name" value="SOLUTE CARRIER FAMILY 35 MEMBER G1"/>
    <property type="match status" value="1"/>
</dbReference>
<feature type="region of interest" description="Disordered" evidence="5">
    <location>
        <begin position="347"/>
        <end position="370"/>
    </location>
</feature>
<evidence type="ECO:0000259" key="7">
    <source>
        <dbReference type="Pfam" id="PF00892"/>
    </source>
</evidence>
<evidence type="ECO:0000313" key="9">
    <source>
        <dbReference type="Proteomes" id="UP001243330"/>
    </source>
</evidence>
<evidence type="ECO:0000256" key="5">
    <source>
        <dbReference type="SAM" id="MobiDB-lite"/>
    </source>
</evidence>
<dbReference type="InterPro" id="IPR000620">
    <property type="entry name" value="EamA_dom"/>
</dbReference>
<feature type="transmembrane region" description="Helical" evidence="6">
    <location>
        <begin position="311"/>
        <end position="330"/>
    </location>
</feature>
<feature type="transmembrane region" description="Helical" evidence="6">
    <location>
        <begin position="43"/>
        <end position="65"/>
    </location>
</feature>
<dbReference type="PANTHER" id="PTHR22911">
    <property type="entry name" value="ACYL-MALONYL CONDENSING ENZYME-RELATED"/>
    <property type="match status" value="1"/>
</dbReference>
<evidence type="ECO:0000256" key="2">
    <source>
        <dbReference type="ARBA" id="ARBA00022692"/>
    </source>
</evidence>
<feature type="transmembrane region" description="Helical" evidence="6">
    <location>
        <begin position="179"/>
        <end position="197"/>
    </location>
</feature>
<keyword evidence="4 6" id="KW-0472">Membrane</keyword>
<keyword evidence="9" id="KW-1185">Reference proteome</keyword>
<dbReference type="Proteomes" id="UP001243330">
    <property type="component" value="Unassembled WGS sequence"/>
</dbReference>
<sequence length="370" mass="40376">MDKGLSRSFLERHKPSLLVLASQISAAALNGLAKLLETGDEPIHPFQVLFVRFFITGIGATIVLWRTQAPSFPWGLPELRPLLALRAAAGVFGAFGFYFSIMYLKLSEATALNFLGPLIAMILIRYLDFGTFEVVDRIGALVALVGVILVVQPDGLFDHKAAILSAAQTVTGGDTKGRMMGFGFGLLSVCGGAVSILPMETRPSLIPQVALTAIRSIGPRAHPLFSVNYFAWTVVSLTSISFILMKSIHLTRDPIAWLKLTPLGVFGFTMEYLLTAGIANDSSSAATIMIYSQVLWALLLDWVIWRASVNLLAMIGIASVVTSLFVVTSAKEWQWFRKTRYQAVEQSVSEEDEESDEELVEMPPNSSSVV</sequence>
<comment type="subcellular location">
    <subcellularLocation>
        <location evidence="1">Membrane</location>
        <topology evidence="1">Multi-pass membrane protein</topology>
    </subcellularLocation>
</comment>
<comment type="caution">
    <text evidence="8">The sequence shown here is derived from an EMBL/GenBank/DDBJ whole genome shotgun (WGS) entry which is preliminary data.</text>
</comment>
<proteinExistence type="predicted"/>
<feature type="compositionally biased region" description="Acidic residues" evidence="5">
    <location>
        <begin position="348"/>
        <end position="360"/>
    </location>
</feature>
<dbReference type="SUPFAM" id="SSF103481">
    <property type="entry name" value="Multidrug resistance efflux transporter EmrE"/>
    <property type="match status" value="2"/>
</dbReference>
<accession>A0AAD9EGP0</accession>
<feature type="transmembrane region" description="Helical" evidence="6">
    <location>
        <begin position="256"/>
        <end position="274"/>
    </location>
</feature>
<evidence type="ECO:0000256" key="6">
    <source>
        <dbReference type="SAM" id="Phobius"/>
    </source>
</evidence>
<gene>
    <name evidence="8" type="ORF">CCHR01_06607</name>
</gene>
<feature type="domain" description="EamA" evidence="7">
    <location>
        <begin position="217"/>
        <end position="328"/>
    </location>
</feature>
<feature type="transmembrane region" description="Helical" evidence="6">
    <location>
        <begin position="134"/>
        <end position="151"/>
    </location>
</feature>
<organism evidence="8 9">
    <name type="scientific">Colletotrichum chrysophilum</name>
    <dbReference type="NCBI Taxonomy" id="1836956"/>
    <lineage>
        <taxon>Eukaryota</taxon>
        <taxon>Fungi</taxon>
        <taxon>Dikarya</taxon>
        <taxon>Ascomycota</taxon>
        <taxon>Pezizomycotina</taxon>
        <taxon>Sordariomycetes</taxon>
        <taxon>Hypocreomycetidae</taxon>
        <taxon>Glomerellales</taxon>
        <taxon>Glomerellaceae</taxon>
        <taxon>Colletotrichum</taxon>
        <taxon>Colletotrichum gloeosporioides species complex</taxon>
    </lineage>
</organism>
<feature type="transmembrane region" description="Helical" evidence="6">
    <location>
        <begin position="110"/>
        <end position="127"/>
    </location>
</feature>
<evidence type="ECO:0000256" key="4">
    <source>
        <dbReference type="ARBA" id="ARBA00023136"/>
    </source>
</evidence>
<name>A0AAD9EGP0_9PEZI</name>
<reference evidence="8" key="1">
    <citation type="submission" date="2023-01" db="EMBL/GenBank/DDBJ databases">
        <title>Colletotrichum chrysophilum M932 genome sequence.</title>
        <authorList>
            <person name="Baroncelli R."/>
        </authorList>
    </citation>
    <scope>NUCLEOTIDE SEQUENCE</scope>
    <source>
        <strain evidence="8">M932</strain>
    </source>
</reference>
<dbReference type="EMBL" id="JAQOWY010000111">
    <property type="protein sequence ID" value="KAK1850784.1"/>
    <property type="molecule type" value="Genomic_DNA"/>
</dbReference>
<evidence type="ECO:0000256" key="1">
    <source>
        <dbReference type="ARBA" id="ARBA00004141"/>
    </source>
</evidence>
<dbReference type="AlphaFoldDB" id="A0AAD9EGP0"/>
<keyword evidence="3 6" id="KW-1133">Transmembrane helix</keyword>